<evidence type="ECO:0000313" key="2">
    <source>
        <dbReference type="Proteomes" id="UP000765509"/>
    </source>
</evidence>
<comment type="caution">
    <text evidence="1">The sequence shown here is derived from an EMBL/GenBank/DDBJ whole genome shotgun (WGS) entry which is preliminary data.</text>
</comment>
<gene>
    <name evidence="1" type="ORF">O181_124752</name>
</gene>
<dbReference type="PANTHER" id="PTHR11439:SF470">
    <property type="entry name" value="CYSTEINE-RICH RLK (RECEPTOR-LIKE PROTEIN KINASE) 8"/>
    <property type="match status" value="1"/>
</dbReference>
<proteinExistence type="predicted"/>
<dbReference type="EMBL" id="AVOT02119735">
    <property type="protein sequence ID" value="MBW0585037.1"/>
    <property type="molecule type" value="Genomic_DNA"/>
</dbReference>
<keyword evidence="2" id="KW-1185">Reference proteome</keyword>
<name>A0A9Q3Q6R8_9BASI</name>
<evidence type="ECO:0000313" key="1">
    <source>
        <dbReference type="EMBL" id="MBW0585037.1"/>
    </source>
</evidence>
<reference evidence="1" key="1">
    <citation type="submission" date="2021-03" db="EMBL/GenBank/DDBJ databases">
        <title>Draft genome sequence of rust myrtle Austropuccinia psidii MF-1, a brazilian biotype.</title>
        <authorList>
            <person name="Quecine M.C."/>
            <person name="Pachon D.M.R."/>
            <person name="Bonatelli M.L."/>
            <person name="Correr F.H."/>
            <person name="Franceschini L.M."/>
            <person name="Leite T.F."/>
            <person name="Margarido G.R.A."/>
            <person name="Almeida C.A."/>
            <person name="Ferrarezi J.A."/>
            <person name="Labate C.A."/>
        </authorList>
    </citation>
    <scope>NUCLEOTIDE SEQUENCE</scope>
    <source>
        <strain evidence="1">MF-1</strain>
    </source>
</reference>
<accession>A0A9Q3Q6R8</accession>
<protein>
    <submittedName>
        <fullName evidence="1">Uncharacterized protein</fullName>
    </submittedName>
</protein>
<dbReference type="AlphaFoldDB" id="A0A9Q3Q6R8"/>
<sequence length="173" mass="19604">MQEGRGGILAYSDADWGNCRETRCSVTGYLSTFNGCLVLWKTRKQPCLPISTAEAEYRPLCDLISELLWRCPWTEECSLRTDTRPIPVCEDNQNCLNTANGDCKRNGKRMKHLDIQLHFINEVVQSSILRLIYTPTNPILADFLTKSVSRPVLARSLLALGVLRLVVRGEFEN</sequence>
<dbReference type="OrthoDB" id="1915846at2759"/>
<dbReference type="PANTHER" id="PTHR11439">
    <property type="entry name" value="GAG-POL-RELATED RETROTRANSPOSON"/>
    <property type="match status" value="1"/>
</dbReference>
<dbReference type="Proteomes" id="UP000765509">
    <property type="component" value="Unassembled WGS sequence"/>
</dbReference>
<organism evidence="1 2">
    <name type="scientific">Austropuccinia psidii MF-1</name>
    <dbReference type="NCBI Taxonomy" id="1389203"/>
    <lineage>
        <taxon>Eukaryota</taxon>
        <taxon>Fungi</taxon>
        <taxon>Dikarya</taxon>
        <taxon>Basidiomycota</taxon>
        <taxon>Pucciniomycotina</taxon>
        <taxon>Pucciniomycetes</taxon>
        <taxon>Pucciniales</taxon>
        <taxon>Sphaerophragmiaceae</taxon>
        <taxon>Austropuccinia</taxon>
    </lineage>
</organism>
<dbReference type="CDD" id="cd09272">
    <property type="entry name" value="RNase_HI_RT_Ty1"/>
    <property type="match status" value="1"/>
</dbReference>